<dbReference type="PANTHER" id="PTHR37425:SF1">
    <property type="entry name" value="OUTER MEMBRANE PROTEIN"/>
    <property type="match status" value="1"/>
</dbReference>
<evidence type="ECO:0000256" key="10">
    <source>
        <dbReference type="ARBA" id="ARBA00093448"/>
    </source>
</evidence>
<dbReference type="AlphaFoldDB" id="A0A127PKS0"/>
<dbReference type="GO" id="GO:0008237">
    <property type="term" value="F:metallopeptidase activity"/>
    <property type="evidence" value="ECO:0007669"/>
    <property type="project" value="UniProtKB-KW"/>
</dbReference>
<gene>
    <name evidence="12" type="ORF">CAter282_0441</name>
</gene>
<proteinExistence type="inferred from homology"/>
<evidence type="ECO:0000256" key="1">
    <source>
        <dbReference type="ARBA" id="ARBA00001947"/>
    </source>
</evidence>
<evidence type="ECO:0000256" key="6">
    <source>
        <dbReference type="ARBA" id="ARBA00022801"/>
    </source>
</evidence>
<dbReference type="PATRIC" id="fig|279058.17.peg.484"/>
<keyword evidence="3" id="KW-0645">Protease</keyword>
<dbReference type="RefSeq" id="WP_061532097.1">
    <property type="nucleotide sequence ID" value="NZ_CP013233.1"/>
</dbReference>
<comment type="cofactor">
    <cofactor evidence="1">
        <name>Zn(2+)</name>
        <dbReference type="ChEBI" id="CHEBI:29105"/>
    </cofactor>
</comment>
<accession>A0A127PKS0</accession>
<keyword evidence="4" id="KW-0479">Metal-binding</keyword>
<comment type="similarity">
    <text evidence="10">Belongs to the peptidase M15 family.</text>
</comment>
<dbReference type="EMBL" id="CP013235">
    <property type="protein sequence ID" value="AMP08257.1"/>
    <property type="molecule type" value="Genomic_DNA"/>
</dbReference>
<comment type="pathway">
    <text evidence="2">Cell wall biogenesis; cell wall polysaccharide biosynthesis.</text>
</comment>
<dbReference type="Pfam" id="PF05951">
    <property type="entry name" value="Peptidase_M15_2"/>
    <property type="match status" value="1"/>
</dbReference>
<evidence type="ECO:0000256" key="5">
    <source>
        <dbReference type="ARBA" id="ARBA00022729"/>
    </source>
</evidence>
<dbReference type="InterPro" id="IPR009045">
    <property type="entry name" value="Zn_M74/Hedgehog-like"/>
</dbReference>
<evidence type="ECO:0000256" key="3">
    <source>
        <dbReference type="ARBA" id="ARBA00022670"/>
    </source>
</evidence>
<evidence type="ECO:0000256" key="4">
    <source>
        <dbReference type="ARBA" id="ARBA00022723"/>
    </source>
</evidence>
<dbReference type="InterPro" id="IPR010275">
    <property type="entry name" value="MepK"/>
</dbReference>
<dbReference type="GO" id="GO:0071555">
    <property type="term" value="P:cell wall organization"/>
    <property type="evidence" value="ECO:0007669"/>
    <property type="project" value="UniProtKB-KW"/>
</dbReference>
<organism evidence="12 13">
    <name type="scientific">Collimonas arenae</name>
    <dbReference type="NCBI Taxonomy" id="279058"/>
    <lineage>
        <taxon>Bacteria</taxon>
        <taxon>Pseudomonadati</taxon>
        <taxon>Pseudomonadota</taxon>
        <taxon>Betaproteobacteria</taxon>
        <taxon>Burkholderiales</taxon>
        <taxon>Oxalobacteraceae</taxon>
        <taxon>Collimonas</taxon>
    </lineage>
</organism>
<keyword evidence="5" id="KW-0732">Signal</keyword>
<keyword evidence="9" id="KW-0961">Cell wall biogenesis/degradation</keyword>
<keyword evidence="8" id="KW-0482">Metalloprotease</keyword>
<evidence type="ECO:0000313" key="13">
    <source>
        <dbReference type="Proteomes" id="UP000071778"/>
    </source>
</evidence>
<dbReference type="Gene3D" id="3.30.1380.10">
    <property type="match status" value="1"/>
</dbReference>
<dbReference type="OrthoDB" id="9782994at2"/>
<evidence type="ECO:0000256" key="8">
    <source>
        <dbReference type="ARBA" id="ARBA00023049"/>
    </source>
</evidence>
<sequence>MSSRRKFLQKSLFLTASGLFSTELALTSSKAYAKDAAVAASPDAPGLMEPPPDIFDAQLVDLEFWLKPRVLEVTRPASGESAKLLYWKDGEIQESAYQQLCHLLRDVQGKKTVPIDPKLLETLWGTQAFIARYGIVQPLEILSGYRTPSTNQHLIETGVPAARKSLHLEGRAADIRLAQLDADVLGGLIRSFRQGGVGFYYRPGNRGGWIHTDTGLQRTWKG</sequence>
<evidence type="ECO:0000313" key="12">
    <source>
        <dbReference type="EMBL" id="AMP08257.1"/>
    </source>
</evidence>
<dbReference type="Proteomes" id="UP000071778">
    <property type="component" value="Chromosome"/>
</dbReference>
<reference evidence="12 13" key="1">
    <citation type="submission" date="2015-11" db="EMBL/GenBank/DDBJ databases">
        <title>Exploring the genomic traits of fungus-feeding bacterial genus Collimonas.</title>
        <authorList>
            <person name="Song C."/>
            <person name="Schmidt R."/>
            <person name="de Jager V."/>
            <person name="Krzyzanowska D."/>
            <person name="Jongedijk E."/>
            <person name="Cankar K."/>
            <person name="Beekwilder J."/>
            <person name="van Veen A."/>
            <person name="de Boer W."/>
            <person name="van Veen J.A."/>
            <person name="Garbeva P."/>
        </authorList>
    </citation>
    <scope>NUCLEOTIDE SEQUENCE [LARGE SCALE GENOMIC DNA]</scope>
    <source>
        <strain evidence="12 13">Ter282</strain>
    </source>
</reference>
<dbReference type="PANTHER" id="PTHR37425">
    <property type="match status" value="1"/>
</dbReference>
<keyword evidence="7" id="KW-0862">Zinc</keyword>
<dbReference type="PROSITE" id="PS51318">
    <property type="entry name" value="TAT"/>
    <property type="match status" value="1"/>
</dbReference>
<dbReference type="GO" id="GO:0046872">
    <property type="term" value="F:metal ion binding"/>
    <property type="evidence" value="ECO:0007669"/>
    <property type="project" value="UniProtKB-KW"/>
</dbReference>
<keyword evidence="6" id="KW-0378">Hydrolase</keyword>
<dbReference type="GO" id="GO:0006508">
    <property type="term" value="P:proteolysis"/>
    <property type="evidence" value="ECO:0007669"/>
    <property type="project" value="UniProtKB-KW"/>
</dbReference>
<keyword evidence="13" id="KW-1185">Reference proteome</keyword>
<dbReference type="SUPFAM" id="SSF55166">
    <property type="entry name" value="Hedgehog/DD-peptidase"/>
    <property type="match status" value="1"/>
</dbReference>
<protein>
    <recommendedName>
        <fullName evidence="11">Murein endopeptidase K</fullName>
    </recommendedName>
</protein>
<evidence type="ECO:0000256" key="11">
    <source>
        <dbReference type="ARBA" id="ARBA00093666"/>
    </source>
</evidence>
<dbReference type="InterPro" id="IPR006311">
    <property type="entry name" value="TAT_signal"/>
</dbReference>
<evidence type="ECO:0000256" key="7">
    <source>
        <dbReference type="ARBA" id="ARBA00022833"/>
    </source>
</evidence>
<name>A0A127PKS0_9BURK</name>
<evidence type="ECO:0000256" key="9">
    <source>
        <dbReference type="ARBA" id="ARBA00023316"/>
    </source>
</evidence>
<evidence type="ECO:0000256" key="2">
    <source>
        <dbReference type="ARBA" id="ARBA00004776"/>
    </source>
</evidence>